<name>A0ABX3FFV5_9VIBR</name>
<organism evidence="1 2">
    <name type="scientific">Vibrio panuliri</name>
    <dbReference type="NCBI Taxonomy" id="1381081"/>
    <lineage>
        <taxon>Bacteria</taxon>
        <taxon>Pseudomonadati</taxon>
        <taxon>Pseudomonadota</taxon>
        <taxon>Gammaproteobacteria</taxon>
        <taxon>Vibrionales</taxon>
        <taxon>Vibrionaceae</taxon>
        <taxon>Vibrio</taxon>
    </lineage>
</organism>
<reference evidence="1 2" key="1">
    <citation type="submission" date="2016-09" db="EMBL/GenBank/DDBJ databases">
        <title>Genomic Taxonomy of the Vibrionaceae.</title>
        <authorList>
            <person name="Gonzalez-Castillo A."/>
            <person name="Gomez-Gil B."/>
            <person name="Enciso-Ibarra K."/>
        </authorList>
    </citation>
    <scope>NUCLEOTIDE SEQUENCE [LARGE SCALE GENOMIC DNA]</scope>
    <source>
        <strain evidence="1 2">CAIM 1902</strain>
    </source>
</reference>
<comment type="caution">
    <text evidence="1">The sequence shown here is derived from an EMBL/GenBank/DDBJ whole genome shotgun (WGS) entry which is preliminary data.</text>
</comment>
<sequence length="195" mass="21535">MAKYPNPVRGFIRCPVCQKASTVHQVGEGQLIETGEPPKNSRNIGLKYYRCPDCGNSAISKSGSSYIDQHVVEHESDLPTVGQTEVQPEVTENQPEKLTENATLVTEELTEQEGELIEAISATDSVTEIATKANNDKVSSAKETEKPNTMANESKPWLKKTGMVLLMLFFLVWAIRQLMPKTEGVTENKESTDHA</sequence>
<accession>A0ABX3FFV5</accession>
<dbReference type="Proteomes" id="UP000186039">
    <property type="component" value="Unassembled WGS sequence"/>
</dbReference>
<keyword evidence="2" id="KW-1185">Reference proteome</keyword>
<evidence type="ECO:0000313" key="2">
    <source>
        <dbReference type="Proteomes" id="UP000186039"/>
    </source>
</evidence>
<evidence type="ECO:0008006" key="3">
    <source>
        <dbReference type="Google" id="ProtNLM"/>
    </source>
</evidence>
<dbReference type="RefSeq" id="WP_075715179.1">
    <property type="nucleotide sequence ID" value="NZ_AP019655.1"/>
</dbReference>
<dbReference type="EMBL" id="MJMH01000173">
    <property type="protein sequence ID" value="OLQ91441.1"/>
    <property type="molecule type" value="Genomic_DNA"/>
</dbReference>
<protein>
    <recommendedName>
        <fullName evidence="3">Zinc finger/thioredoxin putative domain-containing protein</fullName>
    </recommendedName>
</protein>
<evidence type="ECO:0000313" key="1">
    <source>
        <dbReference type="EMBL" id="OLQ91441.1"/>
    </source>
</evidence>
<gene>
    <name evidence="1" type="ORF">BIY20_01130</name>
</gene>
<proteinExistence type="predicted"/>